<name>W0JRJ4_9EURY</name>
<dbReference type="OrthoDB" id="27447at2157"/>
<dbReference type="eggNOG" id="arCOG02276">
    <property type="taxonomic scope" value="Archaea"/>
</dbReference>
<dbReference type="RefSeq" id="WP_049952864.1">
    <property type="nucleotide sequence ID" value="NZ_CP007055.1"/>
</dbReference>
<dbReference type="Pfam" id="PF15915">
    <property type="entry name" value="BAT"/>
    <property type="match status" value="1"/>
</dbReference>
<dbReference type="SUPFAM" id="SSF88659">
    <property type="entry name" value="Sigma3 and sigma4 domains of RNA polymerase sigma factors"/>
    <property type="match status" value="1"/>
</dbReference>
<feature type="domain" description="Bacterioopsin transcriptional activator GAF and HTH associated" evidence="4">
    <location>
        <begin position="11"/>
        <end position="154"/>
    </location>
</feature>
<evidence type="ECO:0000313" key="6">
    <source>
        <dbReference type="Proteomes" id="UP000019024"/>
    </source>
</evidence>
<keyword evidence="2" id="KW-0804">Transcription</keyword>
<organism evidence="5 6">
    <name type="scientific">Halostagnicola larsenii XH-48</name>
    <dbReference type="NCBI Taxonomy" id="797299"/>
    <lineage>
        <taxon>Archaea</taxon>
        <taxon>Methanobacteriati</taxon>
        <taxon>Methanobacteriota</taxon>
        <taxon>Stenosarchaea group</taxon>
        <taxon>Halobacteria</taxon>
        <taxon>Halobacteriales</taxon>
        <taxon>Natrialbaceae</taxon>
        <taxon>Halostagnicola</taxon>
    </lineage>
</organism>
<evidence type="ECO:0000259" key="3">
    <source>
        <dbReference type="Pfam" id="PF04967"/>
    </source>
</evidence>
<evidence type="ECO:0000259" key="4">
    <source>
        <dbReference type="Pfam" id="PF15915"/>
    </source>
</evidence>
<dbReference type="InterPro" id="IPR007050">
    <property type="entry name" value="HTH_bacterioopsin"/>
</dbReference>
<keyword evidence="6" id="KW-1185">Reference proteome</keyword>
<dbReference type="Gene3D" id="1.10.10.10">
    <property type="entry name" value="Winged helix-like DNA-binding domain superfamily/Winged helix DNA-binding domain"/>
    <property type="match status" value="1"/>
</dbReference>
<dbReference type="InterPro" id="IPR031803">
    <property type="entry name" value="BAT_GAF/HTH-assoc"/>
</dbReference>
<proteinExistence type="predicted"/>
<dbReference type="InterPro" id="IPR036388">
    <property type="entry name" value="WH-like_DNA-bd_sf"/>
</dbReference>
<dbReference type="STRING" id="797299.HALLA_13315"/>
<dbReference type="PANTHER" id="PTHR34236">
    <property type="entry name" value="DIMETHYL SULFOXIDE REDUCTASE TRANSCRIPTIONAL ACTIVATOR"/>
    <property type="match status" value="1"/>
</dbReference>
<evidence type="ECO:0000313" key="5">
    <source>
        <dbReference type="EMBL" id="AHF99622.1"/>
    </source>
</evidence>
<dbReference type="Pfam" id="PF04967">
    <property type="entry name" value="HTH_10"/>
    <property type="match status" value="1"/>
</dbReference>
<dbReference type="HOGENOM" id="CLU_1163772_0_0_2"/>
<dbReference type="AlphaFoldDB" id="W0JRJ4"/>
<dbReference type="KEGG" id="hlr:HALLA_13315"/>
<sequence>MPEGASGRSQDIVVEVEFSIDDPTYPFISATENEGCVIELADMVPRMDDQYAEFFNITGINSTRVLELVASYETIDATLLYEYEDGGLFEFLTSGNCPAFSLAELGALPREAISLNGEGRIVAEIPPKYDASTVIEEFLAENTTVELVSKQEKESFSPILTHSATEQIIRTQLTERQWEVIRTAFNAGYYEWPRECTGEEVAEKLDITSPTFSEHIHAAERKLLAVLFNR</sequence>
<protein>
    <submittedName>
        <fullName evidence="5">Bacterio-opsin activator</fullName>
    </submittedName>
</protein>
<evidence type="ECO:0000256" key="1">
    <source>
        <dbReference type="ARBA" id="ARBA00023015"/>
    </source>
</evidence>
<keyword evidence="1" id="KW-0805">Transcription regulation</keyword>
<dbReference type="InterPro" id="IPR013324">
    <property type="entry name" value="RNA_pol_sigma_r3/r4-like"/>
</dbReference>
<dbReference type="Proteomes" id="UP000019024">
    <property type="component" value="Chromosome"/>
</dbReference>
<gene>
    <name evidence="5" type="ORF">HALLA_13315</name>
</gene>
<dbReference type="PANTHER" id="PTHR34236:SF1">
    <property type="entry name" value="DIMETHYL SULFOXIDE REDUCTASE TRANSCRIPTIONAL ACTIVATOR"/>
    <property type="match status" value="1"/>
</dbReference>
<dbReference type="EMBL" id="CP007055">
    <property type="protein sequence ID" value="AHF99622.1"/>
    <property type="molecule type" value="Genomic_DNA"/>
</dbReference>
<accession>W0JRJ4</accession>
<dbReference type="GeneID" id="25145417"/>
<evidence type="ECO:0000256" key="2">
    <source>
        <dbReference type="ARBA" id="ARBA00023163"/>
    </source>
</evidence>
<reference evidence="5 6" key="1">
    <citation type="submission" date="2014-01" db="EMBL/GenBank/DDBJ databases">
        <authorList>
            <consortium name="DOE Joint Genome Institute"/>
            <person name="Anderson I."/>
            <person name="Huntemann M."/>
            <person name="Han J."/>
            <person name="Chen A."/>
            <person name="Kyrpides N."/>
            <person name="Mavromatis K."/>
            <person name="Markowitz V."/>
            <person name="Palaniappan K."/>
            <person name="Ivanova N."/>
            <person name="Schaumberg A."/>
            <person name="Pati A."/>
            <person name="Liolios K."/>
            <person name="Nordberg H.P."/>
            <person name="Cantor M.N."/>
            <person name="Hua S.X."/>
            <person name="Woyke T."/>
        </authorList>
    </citation>
    <scope>NUCLEOTIDE SEQUENCE [LARGE SCALE GENOMIC DNA]</scope>
    <source>
        <strain evidence="5 6">XH-48</strain>
    </source>
</reference>
<feature type="domain" description="HTH bat-type" evidence="3">
    <location>
        <begin position="173"/>
        <end position="224"/>
    </location>
</feature>